<protein>
    <recommendedName>
        <fullName evidence="5">Transmembrane protein</fullName>
    </recommendedName>
</protein>
<keyword evidence="1" id="KW-0812">Transmembrane</keyword>
<gene>
    <name evidence="3" type="ORF">CTEN210_17745</name>
</gene>
<sequence>MKLAIFSSLLAVASAFNADSQEAQHLLSKSRALDEQQNSWIINYSLQFASCHVVSQYVGGEDQANEEGQSMQQTLVQFKMCPSNKCGYGCKGGKYLAPLNEFVNSYTEWQMNDKEYRCEQIRENCDCEYANDDEACEYQCYVAKGMASECVEQEKNDDGYEFDLQEFMECREIEATDYYGRQYYVGPKCSKNGQRINLGVFTDEYCTQATDDGIFAKTYGITLPYSSSSIVGENCINCNRNYANNYGYYENPEITEICEETYQNAAKCEVSSSSNPYPDTSGCSYIQKLKYYEVKYQDGSGKGPAIGLAVFFGISTVILAAYAVKQHKEKNERTIHLNDDSAIV</sequence>
<keyword evidence="1" id="KW-1133">Transmembrane helix</keyword>
<evidence type="ECO:0008006" key="5">
    <source>
        <dbReference type="Google" id="ProtNLM"/>
    </source>
</evidence>
<organism evidence="3 4">
    <name type="scientific">Chaetoceros tenuissimus</name>
    <dbReference type="NCBI Taxonomy" id="426638"/>
    <lineage>
        <taxon>Eukaryota</taxon>
        <taxon>Sar</taxon>
        <taxon>Stramenopiles</taxon>
        <taxon>Ochrophyta</taxon>
        <taxon>Bacillariophyta</taxon>
        <taxon>Coscinodiscophyceae</taxon>
        <taxon>Chaetocerotophycidae</taxon>
        <taxon>Chaetocerotales</taxon>
        <taxon>Chaetocerotaceae</taxon>
        <taxon>Chaetoceros</taxon>
    </lineage>
</organism>
<evidence type="ECO:0000313" key="4">
    <source>
        <dbReference type="Proteomes" id="UP001054902"/>
    </source>
</evidence>
<dbReference type="Proteomes" id="UP001054902">
    <property type="component" value="Unassembled WGS sequence"/>
</dbReference>
<feature type="signal peptide" evidence="2">
    <location>
        <begin position="1"/>
        <end position="15"/>
    </location>
</feature>
<evidence type="ECO:0000256" key="1">
    <source>
        <dbReference type="SAM" id="Phobius"/>
    </source>
</evidence>
<keyword evidence="4" id="KW-1185">Reference proteome</keyword>
<feature type="transmembrane region" description="Helical" evidence="1">
    <location>
        <begin position="305"/>
        <end position="324"/>
    </location>
</feature>
<evidence type="ECO:0000256" key="2">
    <source>
        <dbReference type="SAM" id="SignalP"/>
    </source>
</evidence>
<feature type="chain" id="PRO_5042233959" description="Transmembrane protein" evidence="2">
    <location>
        <begin position="16"/>
        <end position="344"/>
    </location>
</feature>
<accession>A0AAD3DB91</accession>
<keyword evidence="1" id="KW-0472">Membrane</keyword>
<dbReference type="AlphaFoldDB" id="A0AAD3DB91"/>
<comment type="caution">
    <text evidence="3">The sequence shown here is derived from an EMBL/GenBank/DDBJ whole genome shotgun (WGS) entry which is preliminary data.</text>
</comment>
<evidence type="ECO:0000313" key="3">
    <source>
        <dbReference type="EMBL" id="GFH61269.1"/>
    </source>
</evidence>
<name>A0AAD3DB91_9STRA</name>
<proteinExistence type="predicted"/>
<reference evidence="3 4" key="1">
    <citation type="journal article" date="2021" name="Sci. Rep.">
        <title>The genome of the diatom Chaetoceros tenuissimus carries an ancient integrated fragment of an extant virus.</title>
        <authorList>
            <person name="Hongo Y."/>
            <person name="Kimura K."/>
            <person name="Takaki Y."/>
            <person name="Yoshida Y."/>
            <person name="Baba S."/>
            <person name="Kobayashi G."/>
            <person name="Nagasaki K."/>
            <person name="Hano T."/>
            <person name="Tomaru Y."/>
        </authorList>
    </citation>
    <scope>NUCLEOTIDE SEQUENCE [LARGE SCALE GENOMIC DNA]</scope>
    <source>
        <strain evidence="3 4">NIES-3715</strain>
    </source>
</reference>
<dbReference type="EMBL" id="BLLK01000074">
    <property type="protein sequence ID" value="GFH61269.1"/>
    <property type="molecule type" value="Genomic_DNA"/>
</dbReference>
<keyword evidence="2" id="KW-0732">Signal</keyword>